<gene>
    <name evidence="2" type="ORF">EDS130_LOCUS20882</name>
    <name evidence="3" type="ORF">XAT740_LOCUS44116</name>
</gene>
<evidence type="ECO:0000313" key="4">
    <source>
        <dbReference type="Proteomes" id="UP000663828"/>
    </source>
</evidence>
<dbReference type="AlphaFoldDB" id="A0A814QAC3"/>
<proteinExistence type="predicted"/>
<evidence type="ECO:0000313" key="3">
    <source>
        <dbReference type="EMBL" id="CAF1567058.1"/>
    </source>
</evidence>
<evidence type="ECO:0000256" key="1">
    <source>
        <dbReference type="SAM" id="MobiDB-lite"/>
    </source>
</evidence>
<organism evidence="2 5">
    <name type="scientific">Adineta ricciae</name>
    <name type="common">Rotifer</name>
    <dbReference type="NCBI Taxonomy" id="249248"/>
    <lineage>
        <taxon>Eukaryota</taxon>
        <taxon>Metazoa</taxon>
        <taxon>Spiralia</taxon>
        <taxon>Gnathifera</taxon>
        <taxon>Rotifera</taxon>
        <taxon>Eurotatoria</taxon>
        <taxon>Bdelloidea</taxon>
        <taxon>Adinetida</taxon>
        <taxon>Adinetidae</taxon>
        <taxon>Adineta</taxon>
    </lineage>
</organism>
<dbReference type="OrthoDB" id="9984661at2759"/>
<evidence type="ECO:0000313" key="5">
    <source>
        <dbReference type="Proteomes" id="UP000663852"/>
    </source>
</evidence>
<reference evidence="2" key="1">
    <citation type="submission" date="2021-02" db="EMBL/GenBank/DDBJ databases">
        <authorList>
            <person name="Nowell W R."/>
        </authorList>
    </citation>
    <scope>NUCLEOTIDE SEQUENCE</scope>
</reference>
<accession>A0A814QAC3</accession>
<dbReference type="EMBL" id="CAJNOR010005547">
    <property type="protein sequence ID" value="CAF1567058.1"/>
    <property type="molecule type" value="Genomic_DNA"/>
</dbReference>
<dbReference type="Proteomes" id="UP000663828">
    <property type="component" value="Unassembled WGS sequence"/>
</dbReference>
<evidence type="ECO:0000313" key="2">
    <source>
        <dbReference type="EMBL" id="CAF1117824.1"/>
    </source>
</evidence>
<dbReference type="Proteomes" id="UP000663852">
    <property type="component" value="Unassembled WGS sequence"/>
</dbReference>
<feature type="compositionally biased region" description="Polar residues" evidence="1">
    <location>
        <begin position="12"/>
        <end position="23"/>
    </location>
</feature>
<name>A0A814QAC3_ADIRI</name>
<sequence>MGSKTDKYILNDESQSSGSSSPRLINYDLSPSVDDDLTLVWLDRELHIHPKNIEIQIKMKNLINSFRTFTDVPAFIEFIESNQANLFVIISPDLSLTLIRYVHDLPQLEHIYIYKSSRVYRKVLEQTVKNYSKV</sequence>
<comment type="caution">
    <text evidence="2">The sequence shown here is derived from an EMBL/GenBank/DDBJ whole genome shotgun (WGS) entry which is preliminary data.</text>
</comment>
<keyword evidence="4" id="KW-1185">Reference proteome</keyword>
<protein>
    <submittedName>
        <fullName evidence="2">Uncharacterized protein</fullName>
    </submittedName>
</protein>
<feature type="region of interest" description="Disordered" evidence="1">
    <location>
        <begin position="1"/>
        <end position="23"/>
    </location>
</feature>
<dbReference type="EMBL" id="CAJNOJ010000104">
    <property type="protein sequence ID" value="CAF1117824.1"/>
    <property type="molecule type" value="Genomic_DNA"/>
</dbReference>
<feature type="compositionally biased region" description="Basic and acidic residues" evidence="1">
    <location>
        <begin position="1"/>
        <end position="10"/>
    </location>
</feature>